<dbReference type="Proteomes" id="UP000076761">
    <property type="component" value="Unassembled WGS sequence"/>
</dbReference>
<evidence type="ECO:0008006" key="4">
    <source>
        <dbReference type="Google" id="ProtNLM"/>
    </source>
</evidence>
<organism evidence="2 3">
    <name type="scientific">Neolentinus lepideus HHB14362 ss-1</name>
    <dbReference type="NCBI Taxonomy" id="1314782"/>
    <lineage>
        <taxon>Eukaryota</taxon>
        <taxon>Fungi</taxon>
        <taxon>Dikarya</taxon>
        <taxon>Basidiomycota</taxon>
        <taxon>Agaricomycotina</taxon>
        <taxon>Agaricomycetes</taxon>
        <taxon>Gloeophyllales</taxon>
        <taxon>Gloeophyllaceae</taxon>
        <taxon>Neolentinus</taxon>
    </lineage>
</organism>
<sequence length="487" mass="51678">MLLPHSLLLLLHVSLTYAQATQQLSIGSLNTYTSANFSGSTSPALRLPPSTNLSVSVAICLSSQSLPRFFVTNNTEISLPGPSGGSNVFEIQLNDGYGNWTGSTPEGGVLAVTNVGGTPFEVGVTEGDSGPMHEVLTTIPLLGDTTSNQALIFSSPFSLPNVVLPTYPNYTLPPANLSYATQPSSGGSPDFTLVLAPTSSSSLISEPQTGCALRSATSVGSQIFQSLWLRDASGWRSEWLMGGLTPLTNYTAYVIENRTKVSGPIYFVTKSALFSCPLVHSVPYCPAVSYAVPLPHPPVNFAAHDARTLPESLTDPLLSGLTNFTTMLTTFACGRDIYSPLQTCADCQREYRNWLCAISFPRCSEEGLPSTTTSSIAAQQTGAQVPVSALVPVTPTNVPRNLNLPNITSNYSMLLPCLETCTAVDRACPYFLGFKCPLPQFNANVSYGVGFIDKGESGVQGHGLAGYSQDRYGNIWCQGPGLEEGVA</sequence>
<dbReference type="InterPro" id="IPR024338">
    <property type="entry name" value="MID1/Yam8"/>
</dbReference>
<feature type="signal peptide" evidence="1">
    <location>
        <begin position="1"/>
        <end position="18"/>
    </location>
</feature>
<feature type="chain" id="PRO_5007868244" description="FZ domain-containing protein" evidence="1">
    <location>
        <begin position="19"/>
        <end position="487"/>
    </location>
</feature>
<name>A0A165VVQ2_9AGAM</name>
<dbReference type="PANTHER" id="PTHR39142:SF1">
    <property type="entry name" value="AEL197CP"/>
    <property type="match status" value="1"/>
</dbReference>
<dbReference type="EMBL" id="KV425552">
    <property type="protein sequence ID" value="KZT30269.1"/>
    <property type="molecule type" value="Genomic_DNA"/>
</dbReference>
<keyword evidence="1" id="KW-0732">Signal</keyword>
<protein>
    <recommendedName>
        <fullName evidence="4">FZ domain-containing protein</fullName>
    </recommendedName>
</protein>
<reference evidence="2 3" key="1">
    <citation type="journal article" date="2016" name="Mol. Biol. Evol.">
        <title>Comparative Genomics of Early-Diverging Mushroom-Forming Fungi Provides Insights into the Origins of Lignocellulose Decay Capabilities.</title>
        <authorList>
            <person name="Nagy L.G."/>
            <person name="Riley R."/>
            <person name="Tritt A."/>
            <person name="Adam C."/>
            <person name="Daum C."/>
            <person name="Floudas D."/>
            <person name="Sun H."/>
            <person name="Yadav J.S."/>
            <person name="Pangilinan J."/>
            <person name="Larsson K.H."/>
            <person name="Matsuura K."/>
            <person name="Barry K."/>
            <person name="Labutti K."/>
            <person name="Kuo R."/>
            <person name="Ohm R.A."/>
            <person name="Bhattacharya S.S."/>
            <person name="Shirouzu T."/>
            <person name="Yoshinaga Y."/>
            <person name="Martin F.M."/>
            <person name="Grigoriev I.V."/>
            <person name="Hibbett D.S."/>
        </authorList>
    </citation>
    <scope>NUCLEOTIDE SEQUENCE [LARGE SCALE GENOMIC DNA]</scope>
    <source>
        <strain evidence="2 3">HHB14362 ss-1</strain>
    </source>
</reference>
<gene>
    <name evidence="2" type="ORF">NEOLEDRAFT_1054732</name>
</gene>
<dbReference type="PANTHER" id="PTHR39142">
    <property type="entry name" value="MID1P"/>
    <property type="match status" value="1"/>
</dbReference>
<proteinExistence type="predicted"/>
<evidence type="ECO:0000256" key="1">
    <source>
        <dbReference type="SAM" id="SignalP"/>
    </source>
</evidence>
<dbReference type="AlphaFoldDB" id="A0A165VVQ2"/>
<keyword evidence="3" id="KW-1185">Reference proteome</keyword>
<dbReference type="STRING" id="1314782.A0A165VVQ2"/>
<evidence type="ECO:0000313" key="3">
    <source>
        <dbReference type="Proteomes" id="UP000076761"/>
    </source>
</evidence>
<dbReference type="FunCoup" id="A0A165VVQ2">
    <property type="interactions" value="82"/>
</dbReference>
<accession>A0A165VVQ2</accession>
<dbReference type="InParanoid" id="A0A165VVQ2"/>
<dbReference type="OrthoDB" id="5405745at2759"/>
<dbReference type="GO" id="GO:0005262">
    <property type="term" value="F:calcium channel activity"/>
    <property type="evidence" value="ECO:0007669"/>
    <property type="project" value="InterPro"/>
</dbReference>
<evidence type="ECO:0000313" key="2">
    <source>
        <dbReference type="EMBL" id="KZT30269.1"/>
    </source>
</evidence>
<dbReference type="GO" id="GO:0098703">
    <property type="term" value="P:calcium ion import across plasma membrane"/>
    <property type="evidence" value="ECO:0007669"/>
    <property type="project" value="InterPro"/>
</dbReference>
<dbReference type="Pfam" id="PF12929">
    <property type="entry name" value="Mid1"/>
    <property type="match status" value="1"/>
</dbReference>